<dbReference type="PANTHER" id="PTHR21298:SF2">
    <property type="entry name" value="GH01721P"/>
    <property type="match status" value="1"/>
</dbReference>
<dbReference type="InterPro" id="IPR029071">
    <property type="entry name" value="Ubiquitin-like_domsf"/>
</dbReference>
<feature type="compositionally biased region" description="Low complexity" evidence="1">
    <location>
        <begin position="55"/>
        <end position="79"/>
    </location>
</feature>
<accession>A0A182J898</accession>
<feature type="compositionally biased region" description="Basic and acidic residues" evidence="1">
    <location>
        <begin position="26"/>
        <end position="40"/>
    </location>
</feature>
<dbReference type="PANTHER" id="PTHR21298">
    <property type="entry name" value="GH01721P"/>
    <property type="match status" value="1"/>
</dbReference>
<reference evidence="3" key="1">
    <citation type="submission" date="2022-08" db="UniProtKB">
        <authorList>
            <consortium name="EnsemblMetazoa"/>
        </authorList>
    </citation>
    <scope>IDENTIFICATION</scope>
    <source>
        <strain evidence="3">EBRO</strain>
    </source>
</reference>
<evidence type="ECO:0000256" key="1">
    <source>
        <dbReference type="SAM" id="MobiDB-lite"/>
    </source>
</evidence>
<name>A0A182J898_ANOAO</name>
<dbReference type="CDD" id="cd17043">
    <property type="entry name" value="RA"/>
    <property type="match status" value="1"/>
</dbReference>
<feature type="region of interest" description="Disordered" evidence="1">
    <location>
        <begin position="55"/>
        <end position="99"/>
    </location>
</feature>
<feature type="compositionally biased region" description="Low complexity" evidence="1">
    <location>
        <begin position="402"/>
        <end position="445"/>
    </location>
</feature>
<dbReference type="FunFam" id="3.10.20.90:FF:000295">
    <property type="entry name" value="AGAP008705-PA"/>
    <property type="match status" value="1"/>
</dbReference>
<dbReference type="SUPFAM" id="SSF54236">
    <property type="entry name" value="Ubiquitin-like"/>
    <property type="match status" value="2"/>
</dbReference>
<dbReference type="FunFam" id="3.10.20.90:FF:000417">
    <property type="entry name" value="GD22628"/>
    <property type="match status" value="1"/>
</dbReference>
<dbReference type="VEuPathDB" id="VectorBase:AATE013255"/>
<evidence type="ECO:0000313" key="3">
    <source>
        <dbReference type="EnsemblMetazoa" id="AATE013255-PA.1"/>
    </source>
</evidence>
<protein>
    <recommendedName>
        <fullName evidence="2">Ras-associating domain-containing protein</fullName>
    </recommendedName>
</protein>
<proteinExistence type="predicted"/>
<dbReference type="InterPro" id="IPR000159">
    <property type="entry name" value="RA_dom"/>
</dbReference>
<dbReference type="Gene3D" id="3.10.20.90">
    <property type="entry name" value="Phosphatidylinositol 3-kinase Catalytic Subunit, Chain A, domain 1"/>
    <property type="match status" value="2"/>
</dbReference>
<feature type="domain" description="Ras-associating" evidence="2">
    <location>
        <begin position="198"/>
        <end position="290"/>
    </location>
</feature>
<organism evidence="3">
    <name type="scientific">Anopheles atroparvus</name>
    <name type="common">European mosquito</name>
    <dbReference type="NCBI Taxonomy" id="41427"/>
    <lineage>
        <taxon>Eukaryota</taxon>
        <taxon>Metazoa</taxon>
        <taxon>Ecdysozoa</taxon>
        <taxon>Arthropoda</taxon>
        <taxon>Hexapoda</taxon>
        <taxon>Insecta</taxon>
        <taxon>Pterygota</taxon>
        <taxon>Neoptera</taxon>
        <taxon>Endopterygota</taxon>
        <taxon>Diptera</taxon>
        <taxon>Nematocera</taxon>
        <taxon>Culicoidea</taxon>
        <taxon>Culicidae</taxon>
        <taxon>Anophelinae</taxon>
        <taxon>Anopheles</taxon>
    </lineage>
</organism>
<feature type="region of interest" description="Disordered" evidence="1">
    <location>
        <begin position="21"/>
        <end position="40"/>
    </location>
</feature>
<dbReference type="AlphaFoldDB" id="A0A182J898"/>
<feature type="region of interest" description="Disordered" evidence="1">
    <location>
        <begin position="395"/>
        <end position="517"/>
    </location>
</feature>
<dbReference type="Pfam" id="PF00788">
    <property type="entry name" value="RA"/>
    <property type="match status" value="2"/>
</dbReference>
<sequence>MELSAPADLVILQRSRLRQPGQTVNERFDRGTGELSDDRSAELERAPMLKHVQISPMRSRSDSLSMRSSTSCASSLCGSPEPPNDQLRSHSRASSYSSLNETIPQTTIKIYTACLRQDIEYKTLGISYDATSKGVVQQLLRRCKMRHRDPRLFYLTMEVTVRRPGVKSVLELDDEARPALLQACHPKGDSRFCLQQRPGGLIRVHTSALQPNSQYKSLLISEETTSDELLSLLLSCYNSLEPVEQFSLYEVCPGQEYQRKLHPDDLPLKTQLQRQQKGEIMHFLVRRNPNYPRRRGAGQLLATIAETKHFILNSSLDSSTAGGVLQQQQQSSHHLHPAQFAHHRLSLHSTSFSLGPAGTPTNTFISDIVDGLSSLNDLPAETKSLCLKESSFVGSFPEPSLDDSTASTDSTDSGESSSSSASSSSSFSSFSSLSSDSSSSSSSSEPDVESRRNASQNNNNDATSPCHQCPTQLVPTWRHSEPTELLHGAGAPPEIKSKNSAQHQQPPPRPAKSSSVQLVAALSSRPALPASSLTAPSYNPVYNIREIRTVSHSFSSLGIDKKLVDIRASLGPEGTPGSLRKASSSATGPVAVKEMVNTDPAKGVGNFVYI</sequence>
<dbReference type="PROSITE" id="PS50200">
    <property type="entry name" value="RA"/>
    <property type="match status" value="2"/>
</dbReference>
<feature type="domain" description="Ras-associating" evidence="2">
    <location>
        <begin position="104"/>
        <end position="197"/>
    </location>
</feature>
<dbReference type="GO" id="GO:0045742">
    <property type="term" value="P:positive regulation of epidermal growth factor receptor signaling pathway"/>
    <property type="evidence" value="ECO:0007669"/>
    <property type="project" value="TreeGrafter"/>
</dbReference>
<dbReference type="SMART" id="SM00314">
    <property type="entry name" value="RA"/>
    <property type="match status" value="2"/>
</dbReference>
<feature type="compositionally biased region" description="Polar residues" evidence="1">
    <location>
        <begin position="453"/>
        <end position="474"/>
    </location>
</feature>
<dbReference type="EnsemblMetazoa" id="AATE013255-RA">
    <property type="protein sequence ID" value="AATE013255-PA.1"/>
    <property type="gene ID" value="AATE013255"/>
</dbReference>
<dbReference type="GO" id="GO:0007165">
    <property type="term" value="P:signal transduction"/>
    <property type="evidence" value="ECO:0007669"/>
    <property type="project" value="InterPro"/>
</dbReference>
<evidence type="ECO:0000259" key="2">
    <source>
        <dbReference type="PROSITE" id="PS50200"/>
    </source>
</evidence>
<dbReference type="GO" id="GO:0045743">
    <property type="term" value="P:positive regulation of fibroblast growth factor receptor signaling pathway"/>
    <property type="evidence" value="ECO:0007669"/>
    <property type="project" value="TreeGrafter"/>
</dbReference>